<dbReference type="InterPro" id="IPR033121">
    <property type="entry name" value="PEPTIDASE_A1"/>
</dbReference>
<dbReference type="EMBL" id="JAVRRD010000006">
    <property type="protein sequence ID" value="KAK5057898.1"/>
    <property type="molecule type" value="Genomic_DNA"/>
</dbReference>
<evidence type="ECO:0000313" key="8">
    <source>
        <dbReference type="EMBL" id="KAK5057898.1"/>
    </source>
</evidence>
<dbReference type="Pfam" id="PF00026">
    <property type="entry name" value="Asp"/>
    <property type="match status" value="1"/>
</dbReference>
<gene>
    <name evidence="8" type="ORF">LTR84_011899</name>
</gene>
<dbReference type="PROSITE" id="PS00141">
    <property type="entry name" value="ASP_PROTEASE"/>
    <property type="match status" value="1"/>
</dbReference>
<sequence length="418" mass="45911">MAFSQLIRMPITRHAQQAANGTKSLVSLMHKYGMTPTMGGRYQRDHNRALVIRRDDGTSVPVPAEDWQNDIYYTSECSIGTPGQKFNLIFDSGSADFWVWSTLLSDDILAIGRAEGTAIFDPAQSSTFQDVPDSKWRIRYGDQSSAGGKVGTDNVLIGNIMVENQTIELADRMSDSLVQQNGTHGLLGLAFSVLNTVVPIPANTPLDNMIAQKDIPVDQSLFTVYLGSYKDVNDPDKGQSFYTFGAIDESVVQATGQQITYVPVDNTRGFWEVNNPSFAVNGHVFGLTGNTAIMDTGTTLMLVSDQVCGAIYNTIPGAIYSRDHQGWLIPQSVTLEQLPELSFSLGDKQFVIEKEHIRYGTAKQTDNGMVYGGIQSRGSLPFDIWGDTFFKCVYAVFDAGKMQFGAVQRVDPTQTTQT</sequence>
<evidence type="ECO:0000256" key="6">
    <source>
        <dbReference type="RuleBase" id="RU000454"/>
    </source>
</evidence>
<evidence type="ECO:0000256" key="5">
    <source>
        <dbReference type="PIRSR" id="PIRSR601461-1"/>
    </source>
</evidence>
<comment type="similarity">
    <text evidence="1 6">Belongs to the peptidase A1 family.</text>
</comment>
<dbReference type="RefSeq" id="XP_064709016.1">
    <property type="nucleotide sequence ID" value="XM_064855427.1"/>
</dbReference>
<feature type="active site" evidence="5">
    <location>
        <position position="295"/>
    </location>
</feature>
<dbReference type="CDD" id="cd06097">
    <property type="entry name" value="Aspergillopepsin_like"/>
    <property type="match status" value="1"/>
</dbReference>
<proteinExistence type="inferred from homology"/>
<evidence type="ECO:0000313" key="9">
    <source>
        <dbReference type="Proteomes" id="UP001358417"/>
    </source>
</evidence>
<dbReference type="Proteomes" id="UP001358417">
    <property type="component" value="Unassembled WGS sequence"/>
</dbReference>
<dbReference type="PANTHER" id="PTHR47966">
    <property type="entry name" value="BETA-SITE APP-CLEAVING ENZYME, ISOFORM A-RELATED"/>
    <property type="match status" value="1"/>
</dbReference>
<evidence type="ECO:0000259" key="7">
    <source>
        <dbReference type="PROSITE" id="PS51767"/>
    </source>
</evidence>
<evidence type="ECO:0000256" key="3">
    <source>
        <dbReference type="ARBA" id="ARBA00022750"/>
    </source>
</evidence>
<dbReference type="InterPro" id="IPR021109">
    <property type="entry name" value="Peptidase_aspartic_dom_sf"/>
</dbReference>
<evidence type="ECO:0000256" key="1">
    <source>
        <dbReference type="ARBA" id="ARBA00007447"/>
    </source>
</evidence>
<feature type="domain" description="Peptidase A1" evidence="7">
    <location>
        <begin position="73"/>
        <end position="407"/>
    </location>
</feature>
<dbReference type="GO" id="GO:0004190">
    <property type="term" value="F:aspartic-type endopeptidase activity"/>
    <property type="evidence" value="ECO:0007669"/>
    <property type="project" value="UniProtKB-KW"/>
</dbReference>
<evidence type="ECO:0000256" key="2">
    <source>
        <dbReference type="ARBA" id="ARBA00022670"/>
    </source>
</evidence>
<dbReference type="GO" id="GO:0006508">
    <property type="term" value="P:proteolysis"/>
    <property type="evidence" value="ECO:0007669"/>
    <property type="project" value="UniProtKB-KW"/>
</dbReference>
<dbReference type="InterPro" id="IPR001969">
    <property type="entry name" value="Aspartic_peptidase_AS"/>
</dbReference>
<dbReference type="GeneID" id="89980049"/>
<reference evidence="8 9" key="1">
    <citation type="submission" date="2023-08" db="EMBL/GenBank/DDBJ databases">
        <title>Black Yeasts Isolated from many extreme environments.</title>
        <authorList>
            <person name="Coleine C."/>
            <person name="Stajich J.E."/>
            <person name="Selbmann L."/>
        </authorList>
    </citation>
    <scope>NUCLEOTIDE SEQUENCE [LARGE SCALE GENOMIC DNA]</scope>
    <source>
        <strain evidence="8 9">CCFEE 5792</strain>
    </source>
</reference>
<name>A0AAV9NHH4_9EURO</name>
<dbReference type="Gene3D" id="2.40.70.10">
    <property type="entry name" value="Acid Proteases"/>
    <property type="match status" value="2"/>
</dbReference>
<dbReference type="AlphaFoldDB" id="A0AAV9NHH4"/>
<dbReference type="InterPro" id="IPR034163">
    <property type="entry name" value="Aspergillopepsin-like_cat_dom"/>
</dbReference>
<dbReference type="PRINTS" id="PR00792">
    <property type="entry name" value="PEPSIN"/>
</dbReference>
<dbReference type="PANTHER" id="PTHR47966:SF1">
    <property type="entry name" value="ASPARTYL PROTEINASE"/>
    <property type="match status" value="1"/>
</dbReference>
<keyword evidence="3 6" id="KW-0064">Aspartyl protease</keyword>
<dbReference type="PROSITE" id="PS51767">
    <property type="entry name" value="PEPTIDASE_A1"/>
    <property type="match status" value="1"/>
</dbReference>
<evidence type="ECO:0000256" key="4">
    <source>
        <dbReference type="ARBA" id="ARBA00022801"/>
    </source>
</evidence>
<organism evidence="8 9">
    <name type="scientific">Exophiala bonariae</name>
    <dbReference type="NCBI Taxonomy" id="1690606"/>
    <lineage>
        <taxon>Eukaryota</taxon>
        <taxon>Fungi</taxon>
        <taxon>Dikarya</taxon>
        <taxon>Ascomycota</taxon>
        <taxon>Pezizomycotina</taxon>
        <taxon>Eurotiomycetes</taxon>
        <taxon>Chaetothyriomycetidae</taxon>
        <taxon>Chaetothyriales</taxon>
        <taxon>Herpotrichiellaceae</taxon>
        <taxon>Exophiala</taxon>
    </lineage>
</organism>
<keyword evidence="2 6" id="KW-0645">Protease</keyword>
<accession>A0AAV9NHH4</accession>
<feature type="active site" evidence="5">
    <location>
        <position position="91"/>
    </location>
</feature>
<protein>
    <recommendedName>
        <fullName evidence="7">Peptidase A1 domain-containing protein</fullName>
    </recommendedName>
</protein>
<dbReference type="InterPro" id="IPR001461">
    <property type="entry name" value="Aspartic_peptidase_A1"/>
</dbReference>
<keyword evidence="4 6" id="KW-0378">Hydrolase</keyword>
<dbReference type="SUPFAM" id="SSF50630">
    <property type="entry name" value="Acid proteases"/>
    <property type="match status" value="1"/>
</dbReference>
<keyword evidence="9" id="KW-1185">Reference proteome</keyword>
<comment type="caution">
    <text evidence="8">The sequence shown here is derived from an EMBL/GenBank/DDBJ whole genome shotgun (WGS) entry which is preliminary data.</text>
</comment>